<dbReference type="OrthoDB" id="10266385at2759"/>
<comment type="catalytic activity">
    <reaction evidence="5">
        <text>N(6)-[(R)-lipoyl]-L-lysyl-[protein] + pyruvate + H(+) = N(6)-[(R)-S(8)-acetyldihydrolipoyl]-L-lysyl-[protein] + CO2</text>
        <dbReference type="Rhea" id="RHEA:19189"/>
        <dbReference type="Rhea" id="RHEA-COMP:10474"/>
        <dbReference type="Rhea" id="RHEA-COMP:10478"/>
        <dbReference type="ChEBI" id="CHEBI:15361"/>
        <dbReference type="ChEBI" id="CHEBI:15378"/>
        <dbReference type="ChEBI" id="CHEBI:16526"/>
        <dbReference type="ChEBI" id="CHEBI:83099"/>
        <dbReference type="ChEBI" id="CHEBI:83111"/>
        <dbReference type="EC" id="1.2.4.1"/>
    </reaction>
</comment>
<dbReference type="SUPFAM" id="SSF52518">
    <property type="entry name" value="Thiamin diphosphate-binding fold (THDP-binding)"/>
    <property type="match status" value="1"/>
</dbReference>
<evidence type="ECO:0000256" key="4">
    <source>
        <dbReference type="ARBA" id="ARBA00023317"/>
    </source>
</evidence>
<dbReference type="CDD" id="cd07036">
    <property type="entry name" value="TPP_PYR_E1-PDHc-beta_like"/>
    <property type="match status" value="1"/>
</dbReference>
<dbReference type="Gene3D" id="3.40.50.920">
    <property type="match status" value="1"/>
</dbReference>
<keyword evidence="2 5" id="KW-0560">Oxidoreductase</keyword>
<sequence>MATVREALLQAFDEEMDRDDSVFIIGEEVGLSGGAKGTTKGLIHKFGYHRVVDTPISEIGFTGIGVGASYLGLRPIVDFMTWNFSLQAIDHVINSAAKICYMSASKVHCPIVFRGPSGFNPGYAAEHVQEFFNIYGSVPGLKVVAPYTAREHKALMKAAIRDNNPVVFLENEVLYEQSFDEELDVELFPLDKARIIKEGKDVSIIGVSLSLMTIENALKEYNRCDAEVINLISLNDIDYDTILKSVEKTRNLIIVDHSWPNYSVAHEISAVVYDRMYGRLKTKIICLTGKNTHVGYSKKLEKAFYPSEKDIIEAIKKCVSN</sequence>
<dbReference type="GO" id="GO:0042645">
    <property type="term" value="C:mitochondrial nucleoid"/>
    <property type="evidence" value="ECO:0007669"/>
    <property type="project" value="EnsemblFungi"/>
</dbReference>
<dbReference type="PANTHER" id="PTHR11624:SF96">
    <property type="entry name" value="PYRUVATE DEHYDROGENASE E1 COMPONENT SUBUNIT BETA, MITOCHONDRIAL"/>
    <property type="match status" value="1"/>
</dbReference>
<dbReference type="GO" id="GO:0004739">
    <property type="term" value="F:pyruvate dehydrogenase (acetyl-transferring) activity"/>
    <property type="evidence" value="ECO:0007669"/>
    <property type="project" value="UniProtKB-UniRule"/>
</dbReference>
<dbReference type="HOGENOM" id="CLU_012907_1_1_1"/>
<evidence type="ECO:0000313" key="8">
    <source>
        <dbReference type="Proteomes" id="UP000011082"/>
    </source>
</evidence>
<dbReference type="RefSeq" id="XP_007604240.1">
    <property type="nucleotide sequence ID" value="XM_007604178.1"/>
</dbReference>
<accession>L2GMN3</accession>
<dbReference type="InParanoid" id="L2GMN3"/>
<dbReference type="OMA" id="LPLDTCF"/>
<dbReference type="SUPFAM" id="SSF52922">
    <property type="entry name" value="TK C-terminal domain-like"/>
    <property type="match status" value="1"/>
</dbReference>
<dbReference type="VEuPathDB" id="MicrosporidiaDB:VICG_00791"/>
<evidence type="ECO:0000256" key="5">
    <source>
        <dbReference type="RuleBase" id="RU364074"/>
    </source>
</evidence>
<dbReference type="InterPro" id="IPR005475">
    <property type="entry name" value="Transketolase-like_Pyr-bd"/>
</dbReference>
<evidence type="ECO:0000256" key="3">
    <source>
        <dbReference type="ARBA" id="ARBA00023052"/>
    </source>
</evidence>
<evidence type="ECO:0000256" key="1">
    <source>
        <dbReference type="ARBA" id="ARBA00001964"/>
    </source>
</evidence>
<comment type="function">
    <text evidence="5">The pyruvate dehydrogenase complex catalyzes the overall conversion of pyruvate to acetyl-CoA and CO2.</text>
</comment>
<dbReference type="InterPro" id="IPR009014">
    <property type="entry name" value="Transketo_C/PFOR_II"/>
</dbReference>
<organism evidence="7 8">
    <name type="scientific">Vittaforma corneae (strain ATCC 50505)</name>
    <name type="common">Microsporidian parasite</name>
    <name type="synonym">Nosema corneum</name>
    <dbReference type="NCBI Taxonomy" id="993615"/>
    <lineage>
        <taxon>Eukaryota</taxon>
        <taxon>Fungi</taxon>
        <taxon>Fungi incertae sedis</taxon>
        <taxon>Microsporidia</taxon>
        <taxon>Nosematidae</taxon>
        <taxon>Vittaforma</taxon>
    </lineage>
</organism>
<dbReference type="InterPro" id="IPR029061">
    <property type="entry name" value="THDP-binding"/>
</dbReference>
<dbReference type="FunCoup" id="L2GMN3">
    <property type="interactions" value="132"/>
</dbReference>
<proteinExistence type="predicted"/>
<keyword evidence="3 5" id="KW-0786">Thiamine pyrophosphate</keyword>
<dbReference type="EMBL" id="JH370134">
    <property type="protein sequence ID" value="ELA42148.1"/>
    <property type="molecule type" value="Genomic_DNA"/>
</dbReference>
<evidence type="ECO:0000259" key="6">
    <source>
        <dbReference type="SMART" id="SM00861"/>
    </source>
</evidence>
<reference evidence="8" key="1">
    <citation type="submission" date="2011-05" db="EMBL/GenBank/DDBJ databases">
        <title>The genome sequence of Vittaforma corneae strain ATCC 50505.</title>
        <authorList>
            <consortium name="The Broad Institute Genome Sequencing Platform"/>
            <person name="Cuomo C."/>
            <person name="Didier E."/>
            <person name="Bowers L."/>
            <person name="Young S.K."/>
            <person name="Zeng Q."/>
            <person name="Gargeya S."/>
            <person name="Fitzgerald M."/>
            <person name="Haas B."/>
            <person name="Abouelleil A."/>
            <person name="Alvarado L."/>
            <person name="Arachchi H.M."/>
            <person name="Berlin A."/>
            <person name="Chapman S.B."/>
            <person name="Gearin G."/>
            <person name="Goldberg J."/>
            <person name="Griggs A."/>
            <person name="Gujja S."/>
            <person name="Hansen M."/>
            <person name="Heiman D."/>
            <person name="Howarth C."/>
            <person name="Larimer J."/>
            <person name="Lui A."/>
            <person name="MacDonald P.J.P."/>
            <person name="McCowen C."/>
            <person name="Montmayeur A."/>
            <person name="Murphy C."/>
            <person name="Neiman D."/>
            <person name="Pearson M."/>
            <person name="Priest M."/>
            <person name="Roberts A."/>
            <person name="Saif S."/>
            <person name="Shea T."/>
            <person name="Sisk P."/>
            <person name="Stolte C."/>
            <person name="Sykes S."/>
            <person name="Wortman J."/>
            <person name="Nusbaum C."/>
            <person name="Birren B."/>
        </authorList>
    </citation>
    <scope>NUCLEOTIDE SEQUENCE [LARGE SCALE GENOMIC DNA]</scope>
    <source>
        <strain evidence="8">ATCC 50505</strain>
    </source>
</reference>
<dbReference type="InterPro" id="IPR027110">
    <property type="entry name" value="PDHB_mito-type"/>
</dbReference>
<name>L2GMN3_VITCO</name>
<dbReference type="GO" id="GO:0045254">
    <property type="term" value="C:pyruvate dehydrogenase complex"/>
    <property type="evidence" value="ECO:0007669"/>
    <property type="project" value="EnsemblFungi"/>
</dbReference>
<dbReference type="Gene3D" id="3.40.50.970">
    <property type="match status" value="1"/>
</dbReference>
<dbReference type="GO" id="GO:0006086">
    <property type="term" value="P:pyruvate decarboxylation to acetyl-CoA"/>
    <property type="evidence" value="ECO:0007669"/>
    <property type="project" value="EnsemblFungi"/>
</dbReference>
<dbReference type="Proteomes" id="UP000011082">
    <property type="component" value="Unassembled WGS sequence"/>
</dbReference>
<dbReference type="Pfam" id="PF02779">
    <property type="entry name" value="Transket_pyr"/>
    <property type="match status" value="1"/>
</dbReference>
<protein>
    <recommendedName>
        <fullName evidence="5">Pyruvate dehydrogenase E1 component subunit beta</fullName>
        <ecNumber evidence="5">1.2.4.1</ecNumber>
    </recommendedName>
</protein>
<dbReference type="GeneID" id="19881505"/>
<dbReference type="PANTHER" id="PTHR11624">
    <property type="entry name" value="DEHYDROGENASE RELATED"/>
    <property type="match status" value="1"/>
</dbReference>
<comment type="cofactor">
    <cofactor evidence="1 5">
        <name>thiamine diphosphate</name>
        <dbReference type="ChEBI" id="CHEBI:58937"/>
    </cofactor>
</comment>
<evidence type="ECO:0000256" key="2">
    <source>
        <dbReference type="ARBA" id="ARBA00023002"/>
    </source>
</evidence>
<feature type="domain" description="Transketolase-like pyrimidine-binding" evidence="6">
    <location>
        <begin position="2"/>
        <end position="177"/>
    </location>
</feature>
<dbReference type="STRING" id="993615.L2GMN3"/>
<dbReference type="AlphaFoldDB" id="L2GMN3"/>
<dbReference type="Pfam" id="PF02780">
    <property type="entry name" value="Transketolase_C"/>
    <property type="match status" value="1"/>
</dbReference>
<dbReference type="SMART" id="SM00861">
    <property type="entry name" value="Transket_pyr"/>
    <property type="match status" value="1"/>
</dbReference>
<keyword evidence="8" id="KW-1185">Reference proteome</keyword>
<dbReference type="NCBIfam" id="NF006667">
    <property type="entry name" value="PRK09212.1"/>
    <property type="match status" value="1"/>
</dbReference>
<gene>
    <name evidence="7" type="ORF">VICG_00791</name>
</gene>
<evidence type="ECO:0000313" key="7">
    <source>
        <dbReference type="EMBL" id="ELA42148.1"/>
    </source>
</evidence>
<dbReference type="InterPro" id="IPR033248">
    <property type="entry name" value="Transketolase_C"/>
</dbReference>
<keyword evidence="4 5" id="KW-0670">Pyruvate</keyword>
<dbReference type="EC" id="1.2.4.1" evidence="5"/>